<dbReference type="AlphaFoldDB" id="G4TWP4"/>
<name>G4TWP4_SERID</name>
<keyword evidence="2" id="KW-0472">Membrane</keyword>
<dbReference type="EMBL" id="CAFZ01000509">
    <property type="protein sequence ID" value="CCA75737.1"/>
    <property type="molecule type" value="Genomic_DNA"/>
</dbReference>
<dbReference type="InParanoid" id="G4TWP4"/>
<protein>
    <submittedName>
        <fullName evidence="3">Uncharacterized protein</fullName>
    </submittedName>
</protein>
<dbReference type="HOGENOM" id="CLU_2211586_0_0_1"/>
<keyword evidence="2" id="KW-0812">Transmembrane</keyword>
<evidence type="ECO:0000256" key="2">
    <source>
        <dbReference type="SAM" id="Phobius"/>
    </source>
</evidence>
<gene>
    <name evidence="3" type="ORF">PIIN_09727</name>
</gene>
<proteinExistence type="predicted"/>
<accession>G4TWP4</accession>
<reference evidence="3 4" key="1">
    <citation type="journal article" date="2011" name="PLoS Pathog.">
        <title>Endophytic Life Strategies Decoded by Genome and Transcriptome Analyses of the Mutualistic Root Symbiont Piriformospora indica.</title>
        <authorList>
            <person name="Zuccaro A."/>
            <person name="Lahrmann U."/>
            <person name="Guldener U."/>
            <person name="Langen G."/>
            <person name="Pfiffi S."/>
            <person name="Biedenkopf D."/>
            <person name="Wong P."/>
            <person name="Samans B."/>
            <person name="Grimm C."/>
            <person name="Basiewicz M."/>
            <person name="Murat C."/>
            <person name="Martin F."/>
            <person name="Kogel K.H."/>
        </authorList>
    </citation>
    <scope>NUCLEOTIDE SEQUENCE [LARGE SCALE GENOMIC DNA]</scope>
    <source>
        <strain evidence="3 4">DSM 11827</strain>
    </source>
</reference>
<dbReference type="Proteomes" id="UP000007148">
    <property type="component" value="Unassembled WGS sequence"/>
</dbReference>
<evidence type="ECO:0000313" key="3">
    <source>
        <dbReference type="EMBL" id="CCA75737.1"/>
    </source>
</evidence>
<evidence type="ECO:0000313" key="4">
    <source>
        <dbReference type="Proteomes" id="UP000007148"/>
    </source>
</evidence>
<dbReference type="OrthoDB" id="10436343at2759"/>
<organism evidence="3 4">
    <name type="scientific">Serendipita indica (strain DSM 11827)</name>
    <name type="common">Root endophyte fungus</name>
    <name type="synonym">Piriformospora indica</name>
    <dbReference type="NCBI Taxonomy" id="1109443"/>
    <lineage>
        <taxon>Eukaryota</taxon>
        <taxon>Fungi</taxon>
        <taxon>Dikarya</taxon>
        <taxon>Basidiomycota</taxon>
        <taxon>Agaricomycotina</taxon>
        <taxon>Agaricomycetes</taxon>
        <taxon>Sebacinales</taxon>
        <taxon>Serendipitaceae</taxon>
        <taxon>Serendipita</taxon>
    </lineage>
</organism>
<feature type="transmembrane region" description="Helical" evidence="2">
    <location>
        <begin position="78"/>
        <end position="99"/>
    </location>
</feature>
<comment type="caution">
    <text evidence="3">The sequence shown here is derived from an EMBL/GenBank/DDBJ whole genome shotgun (WGS) entry which is preliminary data.</text>
</comment>
<keyword evidence="4" id="KW-1185">Reference proteome</keyword>
<feature type="region of interest" description="Disordered" evidence="1">
    <location>
        <begin position="38"/>
        <end position="70"/>
    </location>
</feature>
<sequence>MSLRPTVISALARQRPCRLAIQRIQTFNTIQDRYYASRASRRSTPGDVLLESRTPPPDAPKTSTSWERKPAVEPRKGYWKTAILLVWATGPAYALYMWITSDDVDSRALLSKPAV</sequence>
<keyword evidence="2" id="KW-1133">Transmembrane helix</keyword>
<evidence type="ECO:0000256" key="1">
    <source>
        <dbReference type="SAM" id="MobiDB-lite"/>
    </source>
</evidence>